<dbReference type="InterPro" id="IPR016181">
    <property type="entry name" value="Acyl_CoA_acyltransferase"/>
</dbReference>
<evidence type="ECO:0000259" key="1">
    <source>
        <dbReference type="PROSITE" id="PS51186"/>
    </source>
</evidence>
<reference evidence="2" key="1">
    <citation type="submission" date="2018-07" db="EMBL/GenBank/DDBJ databases">
        <authorList>
            <consortium name="Genoscope - CEA"/>
            <person name="William W."/>
        </authorList>
    </citation>
    <scope>NUCLEOTIDE SEQUENCE</scope>
    <source>
        <strain evidence="2">IK1</strain>
    </source>
</reference>
<name>A0A653AG06_UNCDX</name>
<dbReference type="GO" id="GO:0016747">
    <property type="term" value="F:acyltransferase activity, transferring groups other than amino-acyl groups"/>
    <property type="evidence" value="ECO:0007669"/>
    <property type="project" value="InterPro"/>
</dbReference>
<sequence>MTASSGPRASIDKKYPKEILLPDGREVLIRPPGKADADGLLGLFQRLPLIERWCFGEDPCERGVVEGWIDRHLEGRTFGILALCEDEVVGFGAILRPGYGGRRHTSTLQLAVLPPFRKLGLCTWMTLDLIRRAMEFDIETLRADLVMGLENDVIETLGQCAFVERCVVEDGFRCPDGMCYVTVVMTRTLYPTWGDF</sequence>
<dbReference type="SUPFAM" id="SSF55729">
    <property type="entry name" value="Acyl-CoA N-acyltransferases (Nat)"/>
    <property type="match status" value="1"/>
</dbReference>
<evidence type="ECO:0000313" key="2">
    <source>
        <dbReference type="EMBL" id="VBB46993.1"/>
    </source>
</evidence>
<dbReference type="PROSITE" id="PS51186">
    <property type="entry name" value="GNAT"/>
    <property type="match status" value="1"/>
</dbReference>
<keyword evidence="2" id="KW-0808">Transferase</keyword>
<organism evidence="2">
    <name type="scientific">Uncultured Desulfatiglans sp</name>
    <dbReference type="NCBI Taxonomy" id="1748965"/>
    <lineage>
        <taxon>Bacteria</taxon>
        <taxon>Pseudomonadati</taxon>
        <taxon>Thermodesulfobacteriota</taxon>
        <taxon>Desulfobacteria</taxon>
        <taxon>Desulfatiglandales</taxon>
        <taxon>Desulfatiglandaceae</taxon>
        <taxon>Desulfatiglans</taxon>
        <taxon>environmental samples</taxon>
    </lineage>
</organism>
<proteinExistence type="predicted"/>
<keyword evidence="2" id="KW-0012">Acyltransferase</keyword>
<feature type="domain" description="N-acetyltransferase" evidence="1">
    <location>
        <begin position="27"/>
        <end position="190"/>
    </location>
</feature>
<gene>
    <name evidence="2" type="ORF">TRIP_B50075</name>
</gene>
<dbReference type="InterPro" id="IPR000182">
    <property type="entry name" value="GNAT_dom"/>
</dbReference>
<dbReference type="Pfam" id="PF00583">
    <property type="entry name" value="Acetyltransf_1"/>
    <property type="match status" value="1"/>
</dbReference>
<dbReference type="Gene3D" id="3.40.630.30">
    <property type="match status" value="1"/>
</dbReference>
<dbReference type="EMBL" id="UPXX01000032">
    <property type="protein sequence ID" value="VBB46993.1"/>
    <property type="molecule type" value="Genomic_DNA"/>
</dbReference>
<protein>
    <submittedName>
        <fullName evidence="2">Putative Sortase-like acyltransferase</fullName>
    </submittedName>
</protein>
<accession>A0A653AG06</accession>
<dbReference type="AlphaFoldDB" id="A0A653AG06"/>
<dbReference type="CDD" id="cd04301">
    <property type="entry name" value="NAT_SF"/>
    <property type="match status" value="1"/>
</dbReference>